<dbReference type="Proteomes" id="UP001250932">
    <property type="component" value="Unassembled WGS sequence"/>
</dbReference>
<dbReference type="RefSeq" id="WP_313832104.1">
    <property type="nucleotide sequence ID" value="NZ_JAQOUE010000001.1"/>
</dbReference>
<accession>A0ABU3K5V3</accession>
<dbReference type="PROSITE" id="PS51257">
    <property type="entry name" value="PROKAR_LIPOPROTEIN"/>
    <property type="match status" value="1"/>
</dbReference>
<dbReference type="EMBL" id="JAQOUE010000001">
    <property type="protein sequence ID" value="MDT7041756.1"/>
    <property type="molecule type" value="Genomic_DNA"/>
</dbReference>
<evidence type="ECO:0008006" key="3">
    <source>
        <dbReference type="Google" id="ProtNLM"/>
    </source>
</evidence>
<sequence>MYRWTSLLLVFGFLTGCVNPQVTTRTARTSVEQLLLTQAVSKSLTNPSQSDFPLPSGATVKVDLTGLTEDRTFLGAAIEGWLGEKGYLVRKSQETATYRLHILVNAFGTEYGESFLGMPAIQSTFIPFALPEITMYRSQRQFGRVQYSMNIFEEQTGKLVNTLTTHEGQTFHRLYTILFFFSYLDTNLDYIPE</sequence>
<reference evidence="1 2" key="1">
    <citation type="journal article" date="2023" name="ISME J.">
        <title>Cultivation and genomic characterization of novel and ubiquitous marine nitrite-oxidizing bacteria from the Nitrospirales.</title>
        <authorList>
            <person name="Mueller A.J."/>
            <person name="Daebeler A."/>
            <person name="Herbold C.W."/>
            <person name="Kirkegaard R.H."/>
            <person name="Daims H."/>
        </authorList>
    </citation>
    <scope>NUCLEOTIDE SEQUENCE [LARGE SCALE GENOMIC DNA]</scope>
    <source>
        <strain evidence="1 2">EB</strain>
    </source>
</reference>
<keyword evidence="2" id="KW-1185">Reference proteome</keyword>
<comment type="caution">
    <text evidence="1">The sequence shown here is derived from an EMBL/GenBank/DDBJ whole genome shotgun (WGS) entry which is preliminary data.</text>
</comment>
<proteinExistence type="predicted"/>
<gene>
    <name evidence="1" type="ORF">PPG34_05290</name>
</gene>
<evidence type="ECO:0000313" key="1">
    <source>
        <dbReference type="EMBL" id="MDT7041756.1"/>
    </source>
</evidence>
<protein>
    <recommendedName>
        <fullName evidence="3">DUF4136 domain-containing protein</fullName>
    </recommendedName>
</protein>
<evidence type="ECO:0000313" key="2">
    <source>
        <dbReference type="Proteomes" id="UP001250932"/>
    </source>
</evidence>
<organism evidence="1 2">
    <name type="scientific">Candidatus Nitronereus thalassa</name>
    <dbReference type="NCBI Taxonomy" id="3020898"/>
    <lineage>
        <taxon>Bacteria</taxon>
        <taxon>Pseudomonadati</taxon>
        <taxon>Nitrospirota</taxon>
        <taxon>Nitrospiria</taxon>
        <taxon>Nitrospirales</taxon>
        <taxon>Nitrospiraceae</taxon>
        <taxon>Candidatus Nitronereus</taxon>
    </lineage>
</organism>
<name>A0ABU3K5V3_9BACT</name>